<evidence type="ECO:0000313" key="1">
    <source>
        <dbReference type="EMBL" id="NMF01211.1"/>
    </source>
</evidence>
<sequence>MAYHFDQNCQIKGQSGVVYTARIRITQDAWDKADADAQNQTNAILNNQPIQLLSASGRGPGIKWEGNGWSMHTQTNKSLYDVTNLTAAPKEFLFDTYKKRPH</sequence>
<accession>A0A848D631</accession>
<dbReference type="RefSeq" id="WP_021622110.1">
    <property type="nucleotide sequence ID" value="NZ_CABKST010000161.1"/>
</dbReference>
<evidence type="ECO:0000313" key="2">
    <source>
        <dbReference type="Proteomes" id="UP000561326"/>
    </source>
</evidence>
<dbReference type="GeneID" id="92839645"/>
<dbReference type="Proteomes" id="UP000561326">
    <property type="component" value="Unassembled WGS sequence"/>
</dbReference>
<name>A0A848D631_ANEAE</name>
<dbReference type="AlphaFoldDB" id="A0A848D631"/>
<organism evidence="1 2">
    <name type="scientific">Aneurinibacillus aneurinilyticus</name>
    <name type="common">Bacillus aneurinolyticus</name>
    <dbReference type="NCBI Taxonomy" id="1391"/>
    <lineage>
        <taxon>Bacteria</taxon>
        <taxon>Bacillati</taxon>
        <taxon>Bacillota</taxon>
        <taxon>Bacilli</taxon>
        <taxon>Bacillales</taxon>
        <taxon>Paenibacillaceae</taxon>
        <taxon>Aneurinibacillus group</taxon>
        <taxon>Aneurinibacillus</taxon>
    </lineage>
</organism>
<dbReference type="EMBL" id="JABAGO010000071">
    <property type="protein sequence ID" value="NMF01211.1"/>
    <property type="molecule type" value="Genomic_DNA"/>
</dbReference>
<gene>
    <name evidence="1" type="ORF">HF838_23725</name>
</gene>
<protein>
    <submittedName>
        <fullName evidence="1">Uncharacterized protein</fullName>
    </submittedName>
</protein>
<proteinExistence type="predicted"/>
<reference evidence="1 2" key="1">
    <citation type="submission" date="2020-04" db="EMBL/GenBank/DDBJ databases">
        <authorList>
            <person name="Hitch T.C.A."/>
            <person name="Wylensek D."/>
            <person name="Clavel T."/>
        </authorList>
    </citation>
    <scope>NUCLEOTIDE SEQUENCE [LARGE SCALE GENOMIC DNA]</scope>
    <source>
        <strain evidence="1 2">WB01_D5_05</strain>
    </source>
</reference>
<comment type="caution">
    <text evidence="1">The sequence shown here is derived from an EMBL/GenBank/DDBJ whole genome shotgun (WGS) entry which is preliminary data.</text>
</comment>